<organism evidence="4 5">
    <name type="scientific">Aristolochia fimbriata</name>
    <name type="common">White veined hardy Dutchman's pipe vine</name>
    <dbReference type="NCBI Taxonomy" id="158543"/>
    <lineage>
        <taxon>Eukaryota</taxon>
        <taxon>Viridiplantae</taxon>
        <taxon>Streptophyta</taxon>
        <taxon>Embryophyta</taxon>
        <taxon>Tracheophyta</taxon>
        <taxon>Spermatophyta</taxon>
        <taxon>Magnoliopsida</taxon>
        <taxon>Magnoliidae</taxon>
        <taxon>Piperales</taxon>
        <taxon>Aristolochiaceae</taxon>
        <taxon>Aristolochia</taxon>
    </lineage>
</organism>
<dbReference type="EMBL" id="JAINDJ010000002">
    <property type="protein sequence ID" value="KAG9456572.1"/>
    <property type="molecule type" value="Genomic_DNA"/>
</dbReference>
<feature type="region of interest" description="Disordered" evidence="3">
    <location>
        <begin position="490"/>
        <end position="587"/>
    </location>
</feature>
<feature type="compositionally biased region" description="Basic and acidic residues" evidence="3">
    <location>
        <begin position="654"/>
        <end position="678"/>
    </location>
</feature>
<dbReference type="GO" id="GO:0015031">
    <property type="term" value="P:protein transport"/>
    <property type="evidence" value="ECO:0007669"/>
    <property type="project" value="InterPro"/>
</dbReference>
<name>A0AAV7F9W2_ARIFI</name>
<evidence type="ECO:0000256" key="1">
    <source>
        <dbReference type="ARBA" id="ARBA00005536"/>
    </source>
</evidence>
<feature type="compositionally biased region" description="Polar residues" evidence="3">
    <location>
        <begin position="689"/>
        <end position="701"/>
    </location>
</feature>
<feature type="compositionally biased region" description="Basic and acidic residues" evidence="3">
    <location>
        <begin position="742"/>
        <end position="752"/>
    </location>
</feature>
<dbReference type="FunFam" id="1.20.1260.60:FF:000003">
    <property type="entry name" value="IST1-like protein isoform A"/>
    <property type="match status" value="1"/>
</dbReference>
<feature type="compositionally biased region" description="Basic and acidic residues" evidence="3">
    <location>
        <begin position="348"/>
        <end position="361"/>
    </location>
</feature>
<feature type="compositionally biased region" description="Polar residues" evidence="3">
    <location>
        <begin position="910"/>
        <end position="922"/>
    </location>
</feature>
<protein>
    <recommendedName>
        <fullName evidence="6">IST1-like protein</fullName>
    </recommendedName>
</protein>
<feature type="compositionally biased region" description="Low complexity" evidence="3">
    <location>
        <begin position="753"/>
        <end position="767"/>
    </location>
</feature>
<feature type="region of interest" description="Disordered" evidence="3">
    <location>
        <begin position="237"/>
        <end position="297"/>
    </location>
</feature>
<evidence type="ECO:0000256" key="3">
    <source>
        <dbReference type="SAM" id="MobiDB-lite"/>
    </source>
</evidence>
<dbReference type="Proteomes" id="UP000825729">
    <property type="component" value="Unassembled WGS sequence"/>
</dbReference>
<comment type="caution">
    <text evidence="4">The sequence shown here is derived from an EMBL/GenBank/DDBJ whole genome shotgun (WGS) entry which is preliminary data.</text>
</comment>
<reference evidence="4 5" key="1">
    <citation type="submission" date="2021-07" db="EMBL/GenBank/DDBJ databases">
        <title>The Aristolochia fimbriata genome: insights into angiosperm evolution, floral development and chemical biosynthesis.</title>
        <authorList>
            <person name="Jiao Y."/>
        </authorList>
    </citation>
    <scope>NUCLEOTIDE SEQUENCE [LARGE SCALE GENOMIC DNA]</scope>
    <source>
        <strain evidence="4">IBCAS-2021</strain>
        <tissue evidence="4">Leaf</tissue>
    </source>
</reference>
<feature type="compositionally biased region" description="Basic and acidic residues" evidence="3">
    <location>
        <begin position="982"/>
        <end position="1000"/>
    </location>
</feature>
<evidence type="ECO:0000313" key="5">
    <source>
        <dbReference type="Proteomes" id="UP000825729"/>
    </source>
</evidence>
<dbReference type="InterPro" id="IPR005061">
    <property type="entry name" value="Ist1"/>
</dbReference>
<feature type="compositionally biased region" description="Basic and acidic residues" evidence="3">
    <location>
        <begin position="704"/>
        <end position="714"/>
    </location>
</feature>
<feature type="compositionally biased region" description="Polar residues" evidence="3">
    <location>
        <begin position="240"/>
        <end position="258"/>
    </location>
</feature>
<gene>
    <name evidence="4" type="ORF">H6P81_001080</name>
</gene>
<dbReference type="PANTHER" id="PTHR12161:SF13">
    <property type="entry name" value="REGULATOR OF VPS4 ACTIVITY IN THE MVB PATHWAY PROTEIN"/>
    <property type="match status" value="1"/>
</dbReference>
<feature type="compositionally biased region" description="Basic and acidic residues" evidence="3">
    <location>
        <begin position="1060"/>
        <end position="1071"/>
    </location>
</feature>
<dbReference type="Pfam" id="PF03398">
    <property type="entry name" value="Ist1"/>
    <property type="match status" value="1"/>
</dbReference>
<feature type="region of interest" description="Disordered" evidence="3">
    <location>
        <begin position="823"/>
        <end position="1104"/>
    </location>
</feature>
<feature type="region of interest" description="Disordered" evidence="3">
    <location>
        <begin position="623"/>
        <end position="804"/>
    </location>
</feature>
<feature type="region of interest" description="Disordered" evidence="3">
    <location>
        <begin position="339"/>
        <end position="436"/>
    </location>
</feature>
<keyword evidence="5" id="KW-1185">Reference proteome</keyword>
<dbReference type="InterPro" id="IPR042277">
    <property type="entry name" value="IST1-like"/>
</dbReference>
<evidence type="ECO:0008006" key="6">
    <source>
        <dbReference type="Google" id="ProtNLM"/>
    </source>
</evidence>
<feature type="compositionally biased region" description="Basic and acidic residues" evidence="3">
    <location>
        <begin position="286"/>
        <end position="297"/>
    </location>
</feature>
<feature type="compositionally biased region" description="Basic and acidic residues" evidence="3">
    <location>
        <begin position="878"/>
        <end position="892"/>
    </location>
</feature>
<evidence type="ECO:0000313" key="4">
    <source>
        <dbReference type="EMBL" id="KAG9456572.1"/>
    </source>
</evidence>
<accession>A0AAV7F9W2</accession>
<comment type="similarity">
    <text evidence="1">Belongs to the IST1 family.</text>
</comment>
<feature type="coiled-coil region" evidence="2">
    <location>
        <begin position="22"/>
        <end position="53"/>
    </location>
</feature>
<feature type="compositionally biased region" description="Low complexity" evidence="3">
    <location>
        <begin position="422"/>
        <end position="436"/>
    </location>
</feature>
<evidence type="ECO:0000256" key="2">
    <source>
        <dbReference type="SAM" id="Coils"/>
    </source>
</evidence>
<sequence>MLSRSFKPAKCNTSLRLAVSRIKTLRNRRENQLKQMKRDLAQLLETGQEQTARIRVEHYVREEKTLAAYDIIQIYCELIVARMPIIESQKNCPIDLKEAIASVMFASPRCTDIVELVDVRKHFTAKYGKDFISAALELRPDSGVNRTVVEKLSAKAPDAQSKIRILREIAQEHNVKWDSKAFSDEVSKPSEDLLDGPKKFDSSSKMLAGSFADQLQSPEVQIKSANEQFLARPIQKHDSYSSLPENNVTRLSPSSEVLSSGKGLKPTSSVPTPAHPHSGPSGIRTSRTEDRNSTDDIASHNRHHWDMEFKDAASAAQAAAESAEMASLAARAAAQLSRLEKSATQSPTEDHRSYFEPRNEKPVTSTGSKSKPRGNAMKIRDDSADSFYRMQTGQHNSPKDRLKQGHISRGAESGNDQHKGVTRTSNRSVSSRSSVTSIDDEIADNYLQKADLHNISPIRNYTPYSNMHSYPNSDRAPAGVVSSLDANDHFEQSPANVGYRHSERMNEQPGFGDSASAVFDQSGSEDEDHVEQESDYSRQSSFPFQENKVLFHPSPKVDSWSPSQQVSRSFFSEPTDQSSKDLAKNSVPFEAKDCVPARFDDSDGFSSENEAVGDHTIRGSFFLSHEEEIPSAADDTESADRNSLGVPPSRFSSTKKEKDKDQQSEKRAHNLESTDRKMSGSSLLMPGKSFSSQTSYVTPNPYNEEGRVNKKEDFLYTSSDDSESDDGHVMSKRSSRLSSTQEVRDLGKEHSSLHSVSSEISSESSHNSENRLNFGHLTGGLRNKGLTRPPYVRSTSKEEPKNEIAYSEAARLSQSEMLFAGHEPQEMKLSNLKTRVDKELNSKGPISDSESDNDDAEKIRPHRNFNARGPEGRIVSRRTRDSPLKSVSDDPSRLTGWSRDAVHSGLNEGSKASQVGSSSKPQVPSVASGPKYNSPRTGSFLKQEPKQHPQVVIPVEKVEDSQKVLTEKAGARETASFLNSESDVRGREGRFVSRRTRDSPLKSTSDGPTGFAAWSKDPVHSSLNEGSKASQVGSSSKPQVRSVASGSKDNSSRIDTFLEQETKHPRVDKAGASEIPSSQTARVSSRESSLKGASHVHPKLPDYDSLAAHFENLRANQR</sequence>
<keyword evidence="2" id="KW-0175">Coiled coil</keyword>
<feature type="compositionally biased region" description="Polar residues" evidence="3">
    <location>
        <begin position="1021"/>
        <end position="1049"/>
    </location>
</feature>
<dbReference type="PANTHER" id="PTHR12161">
    <property type="entry name" value="IST1 FAMILY MEMBER"/>
    <property type="match status" value="1"/>
</dbReference>
<proteinExistence type="inferred from homology"/>
<feature type="compositionally biased region" description="Polar residues" evidence="3">
    <location>
        <begin position="560"/>
        <end position="577"/>
    </location>
</feature>
<dbReference type="Gene3D" id="1.20.1260.60">
    <property type="entry name" value="Vacuolar protein sorting-associated protein Ist1"/>
    <property type="match status" value="1"/>
</dbReference>
<dbReference type="AlphaFoldDB" id="A0AAV7F9W2"/>
<feature type="compositionally biased region" description="Basic and acidic residues" evidence="3">
    <location>
        <begin position="956"/>
        <end position="971"/>
    </location>
</feature>